<dbReference type="InterPro" id="IPR050706">
    <property type="entry name" value="Cyclic-di-GMP_PDE-like"/>
</dbReference>
<reference evidence="4" key="1">
    <citation type="submission" date="2021-04" db="EMBL/GenBank/DDBJ databases">
        <title>Ouciella asimina sp. nov., isolated from the surface seawater in the hydrothermal field of Okinawa Trough.</title>
        <authorList>
            <person name="Shuang W."/>
        </authorList>
    </citation>
    <scope>NUCLEOTIDE SEQUENCE</scope>
    <source>
        <strain evidence="4">LXI357</strain>
    </source>
</reference>
<dbReference type="PANTHER" id="PTHR33121:SF70">
    <property type="entry name" value="SIGNALING PROTEIN YKOW"/>
    <property type="match status" value="1"/>
</dbReference>
<dbReference type="Gene3D" id="3.20.20.450">
    <property type="entry name" value="EAL domain"/>
    <property type="match status" value="1"/>
</dbReference>
<dbReference type="CDD" id="cd01949">
    <property type="entry name" value="GGDEF"/>
    <property type="match status" value="1"/>
</dbReference>
<dbReference type="InterPro" id="IPR029787">
    <property type="entry name" value="Nucleotide_cyclase"/>
</dbReference>
<dbReference type="EMBL" id="JAGRQC010000001">
    <property type="protein sequence ID" value="MBR0550907.1"/>
    <property type="molecule type" value="Genomic_DNA"/>
</dbReference>
<dbReference type="PROSITE" id="PS50883">
    <property type="entry name" value="EAL"/>
    <property type="match status" value="1"/>
</dbReference>
<dbReference type="SUPFAM" id="SSF55073">
    <property type="entry name" value="Nucleotide cyclase"/>
    <property type="match status" value="1"/>
</dbReference>
<dbReference type="Pfam" id="PF00563">
    <property type="entry name" value="EAL"/>
    <property type="match status" value="1"/>
</dbReference>
<evidence type="ECO:0000256" key="1">
    <source>
        <dbReference type="SAM" id="Phobius"/>
    </source>
</evidence>
<dbReference type="NCBIfam" id="TIGR00254">
    <property type="entry name" value="GGDEF"/>
    <property type="match status" value="1"/>
</dbReference>
<dbReference type="Gene3D" id="3.30.70.270">
    <property type="match status" value="1"/>
</dbReference>
<keyword evidence="1" id="KW-1133">Transmembrane helix</keyword>
<keyword evidence="5" id="KW-1185">Reference proteome</keyword>
<comment type="caution">
    <text evidence="4">The sequence shown here is derived from an EMBL/GenBank/DDBJ whole genome shotgun (WGS) entry which is preliminary data.</text>
</comment>
<dbReference type="PROSITE" id="PS50887">
    <property type="entry name" value="GGDEF"/>
    <property type="match status" value="1"/>
</dbReference>
<evidence type="ECO:0000259" key="3">
    <source>
        <dbReference type="PROSITE" id="PS50887"/>
    </source>
</evidence>
<feature type="transmembrane region" description="Helical" evidence="1">
    <location>
        <begin position="78"/>
        <end position="95"/>
    </location>
</feature>
<dbReference type="AlphaFoldDB" id="A0A8T4I8B9"/>
<dbReference type="RefSeq" id="WP_284052204.1">
    <property type="nucleotide sequence ID" value="NZ_JAGRQC010000001.1"/>
</dbReference>
<proteinExistence type="predicted"/>
<evidence type="ECO:0000313" key="4">
    <source>
        <dbReference type="EMBL" id="MBR0550907.1"/>
    </source>
</evidence>
<dbReference type="InterPro" id="IPR043128">
    <property type="entry name" value="Rev_trsase/Diguanyl_cyclase"/>
</dbReference>
<dbReference type="Pfam" id="PF00990">
    <property type="entry name" value="GGDEF"/>
    <property type="match status" value="1"/>
</dbReference>
<organism evidence="4 5">
    <name type="scientific">Stakelama marina</name>
    <dbReference type="NCBI Taxonomy" id="2826939"/>
    <lineage>
        <taxon>Bacteria</taxon>
        <taxon>Pseudomonadati</taxon>
        <taxon>Pseudomonadota</taxon>
        <taxon>Alphaproteobacteria</taxon>
        <taxon>Sphingomonadales</taxon>
        <taxon>Sphingomonadaceae</taxon>
        <taxon>Stakelama</taxon>
    </lineage>
</organism>
<name>A0A8T4I8B9_9SPHN</name>
<dbReference type="PANTHER" id="PTHR33121">
    <property type="entry name" value="CYCLIC DI-GMP PHOSPHODIESTERASE PDEF"/>
    <property type="match status" value="1"/>
</dbReference>
<dbReference type="GO" id="GO:0071111">
    <property type="term" value="F:cyclic-guanylate-specific phosphodiesterase activity"/>
    <property type="evidence" value="ECO:0007669"/>
    <property type="project" value="InterPro"/>
</dbReference>
<keyword evidence="1" id="KW-0472">Membrane</keyword>
<evidence type="ECO:0000259" key="2">
    <source>
        <dbReference type="PROSITE" id="PS50883"/>
    </source>
</evidence>
<gene>
    <name evidence="4" type="ORF">J7S20_00135</name>
</gene>
<feature type="transmembrane region" description="Helical" evidence="1">
    <location>
        <begin position="31"/>
        <end position="54"/>
    </location>
</feature>
<evidence type="ECO:0000313" key="5">
    <source>
        <dbReference type="Proteomes" id="UP000676996"/>
    </source>
</evidence>
<protein>
    <submittedName>
        <fullName evidence="4">Bifunctional diguanylate cyclase/phosphodiesterase</fullName>
    </submittedName>
</protein>
<feature type="domain" description="EAL" evidence="2">
    <location>
        <begin position="290"/>
        <end position="539"/>
    </location>
</feature>
<dbReference type="InterPro" id="IPR001633">
    <property type="entry name" value="EAL_dom"/>
</dbReference>
<dbReference type="InterPro" id="IPR000160">
    <property type="entry name" value="GGDEF_dom"/>
</dbReference>
<dbReference type="SMART" id="SM00267">
    <property type="entry name" value="GGDEF"/>
    <property type="match status" value="1"/>
</dbReference>
<feature type="domain" description="GGDEF" evidence="3">
    <location>
        <begin position="147"/>
        <end position="281"/>
    </location>
</feature>
<dbReference type="CDD" id="cd01948">
    <property type="entry name" value="EAL"/>
    <property type="match status" value="1"/>
</dbReference>
<sequence>MSKESDIAVQQIASRIDAPLLRRALQSVADFVRLPGVGELIVMGCLVAAAMLLADHWDAQSQLLLLLTEHSQLNLDDALMGVLAASFLFLGWAILRNVKYRALLRQRIALEQEARQLAETDGLTGLLNRTALGPRFASLRKAARRDQQMTMMILDLDRFKAINDVHGHPAGDSVLAAIGARLTDVAAEFSAVAARLGGDEFMLFLVHDAGSRAPDRLAQAILERFRQPIETGTGTLIADTSIGIASQPCQRANCTELLSRADTAMYAAKRSGKDRIRHFRPGMRQGLRDRSKLETELREGLGRDEFFPVYQPIFALNSGTPVGFECLARWKHPQRGLLLPELFIPIAEETGYITELSLKMLRQACRDARRWPDALILSVNISPLELRDANLATEMLAILKEEGISPNRLSVEITESGLIADPRAADTVLSRLKSAGVSIALDDFGTGYASLQHLRELQIDRIKIDRSFVQQLTTRTNSEIVRASIALARNLSLGITAEGVECSDSVDLLKDWGCDLGQGFYFGKPLSASEATESLLGGSLSDSALRGGQVDAA</sequence>
<dbReference type="SMART" id="SM00052">
    <property type="entry name" value="EAL"/>
    <property type="match status" value="1"/>
</dbReference>
<dbReference type="SUPFAM" id="SSF141868">
    <property type="entry name" value="EAL domain-like"/>
    <property type="match status" value="1"/>
</dbReference>
<keyword evidence="1" id="KW-0812">Transmembrane</keyword>
<accession>A0A8T4I8B9</accession>
<dbReference type="InterPro" id="IPR035919">
    <property type="entry name" value="EAL_sf"/>
</dbReference>
<dbReference type="Proteomes" id="UP000676996">
    <property type="component" value="Unassembled WGS sequence"/>
</dbReference>